<keyword evidence="2" id="KW-1185">Reference proteome</keyword>
<dbReference type="Proteomes" id="UP000291084">
    <property type="component" value="Chromosome 2"/>
</dbReference>
<organism evidence="1 2">
    <name type="scientific">Vigna angularis var. angularis</name>
    <dbReference type="NCBI Taxonomy" id="157739"/>
    <lineage>
        <taxon>Eukaryota</taxon>
        <taxon>Viridiplantae</taxon>
        <taxon>Streptophyta</taxon>
        <taxon>Embryophyta</taxon>
        <taxon>Tracheophyta</taxon>
        <taxon>Spermatophyta</taxon>
        <taxon>Magnoliopsida</taxon>
        <taxon>eudicotyledons</taxon>
        <taxon>Gunneridae</taxon>
        <taxon>Pentapetalae</taxon>
        <taxon>rosids</taxon>
        <taxon>fabids</taxon>
        <taxon>Fabales</taxon>
        <taxon>Fabaceae</taxon>
        <taxon>Papilionoideae</taxon>
        <taxon>50 kb inversion clade</taxon>
        <taxon>NPAAA clade</taxon>
        <taxon>indigoferoid/millettioid clade</taxon>
        <taxon>Phaseoleae</taxon>
        <taxon>Vigna</taxon>
    </lineage>
</organism>
<evidence type="ECO:0000313" key="2">
    <source>
        <dbReference type="Proteomes" id="UP000291084"/>
    </source>
</evidence>
<protein>
    <submittedName>
        <fullName evidence="1">Uncharacterized protein</fullName>
    </submittedName>
</protein>
<name>A0A0S3REN3_PHAAN</name>
<evidence type="ECO:0000313" key="1">
    <source>
        <dbReference type="EMBL" id="BAT78958.1"/>
    </source>
</evidence>
<accession>A0A0S3REN3</accession>
<gene>
    <name evidence="1" type="primary">Vigan.02G172400</name>
    <name evidence="1" type="ORF">VIGAN_02172400</name>
</gene>
<dbReference type="AlphaFoldDB" id="A0A0S3REN3"/>
<sequence length="109" mass="12014">MDQWTNTFTKLGHPFANASIPSSETGQPLIHRVFKATHLAAMQEISGSPTESLPHKANRSRFWQLDANIYKLALVGLALISTNSSKLGQPLATLINPSSRIRFAFHPSM</sequence>
<reference evidence="1 2" key="1">
    <citation type="journal article" date="2015" name="Sci. Rep.">
        <title>The power of single molecule real-time sequencing technology in the de novo assembly of a eukaryotic genome.</title>
        <authorList>
            <person name="Sakai H."/>
            <person name="Naito K."/>
            <person name="Ogiso-Tanaka E."/>
            <person name="Takahashi Y."/>
            <person name="Iseki K."/>
            <person name="Muto C."/>
            <person name="Satou K."/>
            <person name="Teruya K."/>
            <person name="Shiroma A."/>
            <person name="Shimoji M."/>
            <person name="Hirano T."/>
            <person name="Itoh T."/>
            <person name="Kaga A."/>
            <person name="Tomooka N."/>
        </authorList>
    </citation>
    <scope>NUCLEOTIDE SEQUENCE [LARGE SCALE GENOMIC DNA]</scope>
    <source>
        <strain evidence="2">cv. Shumari</strain>
    </source>
</reference>
<dbReference type="EMBL" id="AP015035">
    <property type="protein sequence ID" value="BAT78958.1"/>
    <property type="molecule type" value="Genomic_DNA"/>
</dbReference>
<proteinExistence type="predicted"/>